<feature type="coiled-coil region" evidence="1">
    <location>
        <begin position="47"/>
        <end position="81"/>
    </location>
</feature>
<keyword evidence="4" id="KW-1185">Reference proteome</keyword>
<evidence type="ECO:0000256" key="2">
    <source>
        <dbReference type="SAM" id="SignalP"/>
    </source>
</evidence>
<dbReference type="EMBL" id="CBXV010000008">
    <property type="protein sequence ID" value="CDM66329.1"/>
    <property type="molecule type" value="Genomic_DNA"/>
</dbReference>
<dbReference type="Pfam" id="PF16930">
    <property type="entry name" value="Porin_5"/>
    <property type="match status" value="1"/>
</dbReference>
<sequence length="582" mass="64575" precursor="true">MSRQSLKFVLLILAMPLTAICAFAQEKGVSAPARAPVEDRSAEAFDLERLDRQLREQREEIERLRAMLMEQARLIEELRLRLEDRVAGRDKMVEPTGARLEGDRPATGRMADHIGGEAKVEGRLARVERRAGEAGEAAQKQLGSISFSGDLRLRYESFYGQVNALPNASNPSIVGNDLTSRQRFRVRARLAIRGSIGRDLAWGLRLATGSYADDISTNQTLTDFFNRKPFSLDQAFVAWTPKRVPGLRLQGGKFEAPWLHTEMTFDDDLQFEGFSQSYARDFKVGALRNLTLVAWQLPFLERNAAFILDQNGKLLADESRRAGRDLALFGGQARARFALGDKAALTVSAAEIYFMGTQFITPARFFGSDVQLPVAVKIPANGTTPAQTVTAQLTIPRDWFVSGNANLGLSMATNNAVNRDGRLASGFNLIDLIGKLELTHSRRFPVTLIFNSVINTQAHPVIVAGPNGQDVRLPNGENAGYWAEVQIGKTRERGDLQLGYTLMRIEKDAVLTPFNFSDIERQSDVRAHRFSFAYAVDQRVVLSLTGIVTQRMNGLLGAFGNTPPGSLNHPTTRLQMDTTFRF</sequence>
<dbReference type="InterPro" id="IPR032638">
    <property type="entry name" value="Porin_5"/>
</dbReference>
<dbReference type="OrthoDB" id="5372286at2"/>
<name>A0A0B6X184_9BACT</name>
<evidence type="ECO:0000313" key="4">
    <source>
        <dbReference type="Proteomes" id="UP000031518"/>
    </source>
</evidence>
<protein>
    <submittedName>
        <fullName evidence="3">Phosphate-selective porin O and P</fullName>
    </submittedName>
</protein>
<keyword evidence="1" id="KW-0175">Coiled coil</keyword>
<accession>A0A0B6X184</accession>
<feature type="chain" id="PRO_5002110449" evidence="2">
    <location>
        <begin position="25"/>
        <end position="582"/>
    </location>
</feature>
<dbReference type="Proteomes" id="UP000031518">
    <property type="component" value="Unassembled WGS sequence"/>
</dbReference>
<dbReference type="RefSeq" id="WP_041977526.1">
    <property type="nucleotide sequence ID" value="NZ_CBXV010000008.1"/>
</dbReference>
<proteinExistence type="predicted"/>
<dbReference type="AlphaFoldDB" id="A0A0B6X184"/>
<evidence type="ECO:0000313" key="3">
    <source>
        <dbReference type="EMBL" id="CDM66329.1"/>
    </source>
</evidence>
<keyword evidence="2" id="KW-0732">Signal</keyword>
<reference evidence="3" key="1">
    <citation type="submission" date="2013-12" db="EMBL/GenBank/DDBJ databases">
        <authorList>
            <person name="Stott M."/>
        </authorList>
    </citation>
    <scope>NUCLEOTIDE SEQUENCE [LARGE SCALE GENOMIC DNA]</scope>
    <source>
        <strain evidence="3">K22</strain>
    </source>
</reference>
<dbReference type="STRING" id="454194.PYK22_02356"/>
<evidence type="ECO:0000256" key="1">
    <source>
        <dbReference type="SAM" id="Coils"/>
    </source>
</evidence>
<gene>
    <name evidence="3" type="ORF">PYK22_02356</name>
</gene>
<feature type="signal peptide" evidence="2">
    <location>
        <begin position="1"/>
        <end position="24"/>
    </location>
</feature>
<reference evidence="3" key="2">
    <citation type="submission" date="2015-01" db="EMBL/GenBank/DDBJ databases">
        <title>Complete genome sequence of Pyrinomonas methylaliphatogenes type strain K22T.</title>
        <authorList>
            <person name="Lee K.C.Y."/>
            <person name="Power J.F."/>
            <person name="Dunfield P.F."/>
            <person name="Morgan X.C."/>
            <person name="Huttenhower C."/>
            <person name="Stott M.B."/>
        </authorList>
    </citation>
    <scope>NUCLEOTIDE SEQUENCE [LARGE SCALE GENOMIC DNA]</scope>
    <source>
        <strain evidence="3">K22</strain>
    </source>
</reference>
<organism evidence="3 4">
    <name type="scientific">Pyrinomonas methylaliphatogenes</name>
    <dbReference type="NCBI Taxonomy" id="454194"/>
    <lineage>
        <taxon>Bacteria</taxon>
        <taxon>Pseudomonadati</taxon>
        <taxon>Acidobacteriota</taxon>
        <taxon>Blastocatellia</taxon>
        <taxon>Blastocatellales</taxon>
        <taxon>Pyrinomonadaceae</taxon>
        <taxon>Pyrinomonas</taxon>
    </lineage>
</organism>